<proteinExistence type="predicted"/>
<accession>A0ABM8S7T6</accession>
<dbReference type="Proteomes" id="UP000675880">
    <property type="component" value="Unassembled WGS sequence"/>
</dbReference>
<evidence type="ECO:0000313" key="1">
    <source>
        <dbReference type="EMBL" id="CAE6794129.1"/>
    </source>
</evidence>
<name>A0ABM8S7T6_9BACT</name>
<evidence type="ECO:0000313" key="2">
    <source>
        <dbReference type="Proteomes" id="UP000675880"/>
    </source>
</evidence>
<comment type="caution">
    <text evidence="1">The sequence shown here is derived from an EMBL/GenBank/DDBJ whole genome shotgun (WGS) entry which is preliminary data.</text>
</comment>
<gene>
    <name evidence="1" type="ORF">NSPZN2_70008</name>
</gene>
<dbReference type="EMBL" id="CAJNBJ010000020">
    <property type="protein sequence ID" value="CAE6794129.1"/>
    <property type="molecule type" value="Genomic_DNA"/>
</dbReference>
<reference evidence="1 2" key="1">
    <citation type="submission" date="2021-02" db="EMBL/GenBank/DDBJ databases">
        <authorList>
            <person name="Han P."/>
        </authorList>
    </citation>
    <scope>NUCLEOTIDE SEQUENCE [LARGE SCALE GENOMIC DNA]</scope>
    <source>
        <strain evidence="1">Candidatus Nitrospira sp. ZN2</strain>
    </source>
</reference>
<protein>
    <submittedName>
        <fullName evidence="1">Uncharacterized protein</fullName>
    </submittedName>
</protein>
<organism evidence="1 2">
    <name type="scientific">Nitrospira defluvii</name>
    <dbReference type="NCBI Taxonomy" id="330214"/>
    <lineage>
        <taxon>Bacteria</taxon>
        <taxon>Pseudomonadati</taxon>
        <taxon>Nitrospirota</taxon>
        <taxon>Nitrospiria</taxon>
        <taxon>Nitrospirales</taxon>
        <taxon>Nitrospiraceae</taxon>
        <taxon>Nitrospira</taxon>
    </lineage>
</organism>
<keyword evidence="2" id="KW-1185">Reference proteome</keyword>
<sequence length="79" mass="8632">MSLMSETPQGKESPSRLHVVLEPRADHTLQEILFALEQAGAAEIDQISTKFVSAEIPPISVPSLEKIAFIETKKPYGLA</sequence>